<dbReference type="AlphaFoldDB" id="A0A934KUX7"/>
<name>A0A934KUX7_9FLAO</name>
<dbReference type="Gene3D" id="3.40.30.10">
    <property type="entry name" value="Glutaredoxin"/>
    <property type="match status" value="1"/>
</dbReference>
<proteinExistence type="predicted"/>
<keyword evidence="2" id="KW-1185">Reference proteome</keyword>
<dbReference type="Proteomes" id="UP000662373">
    <property type="component" value="Unassembled WGS sequence"/>
</dbReference>
<reference evidence="1 2" key="1">
    <citation type="submission" date="2020-09" db="EMBL/GenBank/DDBJ databases">
        <title>Draft genome of Gelidibacter salicanalis PAMC21136.</title>
        <authorList>
            <person name="Park H."/>
        </authorList>
    </citation>
    <scope>NUCLEOTIDE SEQUENCE [LARGE SCALE GENOMIC DNA]</scope>
    <source>
        <strain evidence="1 2">PAMC21136</strain>
    </source>
</reference>
<evidence type="ECO:0000313" key="1">
    <source>
        <dbReference type="EMBL" id="MBJ7881801.1"/>
    </source>
</evidence>
<sequence length="237" mass="27507">MVIKKLLTLLLLVYIPLVYAQEEKVYFDYALSKHLRDFNNQADLAIKNQKPETIDTLFDTLVKKHLRNTYISNLKFRKVSGGKFHSDQLDTPFLLITKNSAIIQTREEIKNINALADAYKDQVNIIVVYWDKKHIAKKKARNYNNNVTVVYADERHNRSNNALSIYKHSFGVPACFYINQDKQIFDIDRKFFLRNLKLSTKKLFVEKAHNSISGLLETSNKAYQYGVNDGASLQNQP</sequence>
<protein>
    <recommendedName>
        <fullName evidence="3">Redoxin domain-containing protein</fullName>
    </recommendedName>
</protein>
<evidence type="ECO:0008006" key="3">
    <source>
        <dbReference type="Google" id="ProtNLM"/>
    </source>
</evidence>
<dbReference type="RefSeq" id="WP_199600804.1">
    <property type="nucleotide sequence ID" value="NZ_JAEHJZ010000034.1"/>
</dbReference>
<dbReference type="EMBL" id="JAEHJZ010000034">
    <property type="protein sequence ID" value="MBJ7881801.1"/>
    <property type="molecule type" value="Genomic_DNA"/>
</dbReference>
<dbReference type="InterPro" id="IPR036249">
    <property type="entry name" value="Thioredoxin-like_sf"/>
</dbReference>
<evidence type="ECO:0000313" key="2">
    <source>
        <dbReference type="Proteomes" id="UP000662373"/>
    </source>
</evidence>
<gene>
    <name evidence="1" type="ORF">JEM65_14275</name>
</gene>
<organism evidence="1 2">
    <name type="scientific">Gelidibacter salicanalis</name>
    <dbReference type="NCBI Taxonomy" id="291193"/>
    <lineage>
        <taxon>Bacteria</taxon>
        <taxon>Pseudomonadati</taxon>
        <taxon>Bacteroidota</taxon>
        <taxon>Flavobacteriia</taxon>
        <taxon>Flavobacteriales</taxon>
        <taxon>Flavobacteriaceae</taxon>
        <taxon>Gelidibacter</taxon>
    </lineage>
</organism>
<comment type="caution">
    <text evidence="1">The sequence shown here is derived from an EMBL/GenBank/DDBJ whole genome shotgun (WGS) entry which is preliminary data.</text>
</comment>
<accession>A0A934KUX7</accession>
<dbReference type="SUPFAM" id="SSF52833">
    <property type="entry name" value="Thioredoxin-like"/>
    <property type="match status" value="1"/>
</dbReference>